<evidence type="ECO:0000313" key="3">
    <source>
        <dbReference type="EMBL" id="RYB89480.1"/>
    </source>
</evidence>
<dbReference type="SMART" id="SM00507">
    <property type="entry name" value="HNHc"/>
    <property type="match status" value="1"/>
</dbReference>
<dbReference type="RefSeq" id="WP_129477600.1">
    <property type="nucleotide sequence ID" value="NZ_SDWS01000007.1"/>
</dbReference>
<name>A0A4Q2RL34_9ACTN</name>
<feature type="region of interest" description="Disordered" evidence="1">
    <location>
        <begin position="459"/>
        <end position="490"/>
    </location>
</feature>
<dbReference type="EMBL" id="SDWS01000007">
    <property type="protein sequence ID" value="RYB89480.1"/>
    <property type="molecule type" value="Genomic_DNA"/>
</dbReference>
<feature type="domain" description="HNH nuclease" evidence="2">
    <location>
        <begin position="376"/>
        <end position="437"/>
    </location>
</feature>
<dbReference type="OrthoDB" id="3778721at2"/>
<dbReference type="Proteomes" id="UP000291838">
    <property type="component" value="Unassembled WGS sequence"/>
</dbReference>
<dbReference type="InterPro" id="IPR003615">
    <property type="entry name" value="HNH_nuc"/>
</dbReference>
<sequence>MIDTLRGLGTGEDALTASDLLASIRASRDLENAEAARQLDLAARWADLHPPESIHSAAAFTVPGTDHEEPLAGEGCPLIAEFAIAELGTVLGISSTSAKKLIGHALELRHRLPRLWTQVQSGHVPAWRARTVAETTIHSTPSLTREAAAFVDAQVAAVAGRIGPAQLDRLVAETIKRYDLATADPASDPEDGYLSVDPRHATLHDEDVHFAGTMRFEAELDIADALDLNHALTQKAAEQKALGSTESLDVRRAKALGDLARTQTALDLLNSSGGRVAGEERATPLDGRVAGEERAGVSRPDLPTAREVVLHAHFDASTVGEQTVFGPTGRMEERQRLLLLAQIKGWCGDSLTTITIKPVIDLNTHLTAPGYDIPDRIRDQVTLRDQTCVFPWCTRPARGCDIDHVIAFDHDAAAEGRPQPGPTTSDNLACLCRFHHRLKTHTAWRYRVTGPGCFEWTSPHGHQFRRDPTGTTPIHNDHPDPPGIPRPRRR</sequence>
<dbReference type="AlphaFoldDB" id="A0A4Q2RL34"/>
<gene>
    <name evidence="3" type="ORF">EUA06_16050</name>
</gene>
<dbReference type="Gene3D" id="1.10.30.50">
    <property type="match status" value="1"/>
</dbReference>
<proteinExistence type="predicted"/>
<accession>A0A4Q2RL34</accession>
<evidence type="ECO:0000259" key="2">
    <source>
        <dbReference type="SMART" id="SM00507"/>
    </source>
</evidence>
<keyword evidence="3" id="KW-0378">Hydrolase</keyword>
<comment type="caution">
    <text evidence="3">The sequence shown here is derived from an EMBL/GenBank/DDBJ whole genome shotgun (WGS) entry which is preliminary data.</text>
</comment>
<keyword evidence="3" id="KW-0255">Endonuclease</keyword>
<feature type="compositionally biased region" description="Pro residues" evidence="1">
    <location>
        <begin position="481"/>
        <end position="490"/>
    </location>
</feature>
<dbReference type="CDD" id="cd00085">
    <property type="entry name" value="HNHc"/>
    <property type="match status" value="1"/>
</dbReference>
<dbReference type="GO" id="GO:0004519">
    <property type="term" value="F:endonuclease activity"/>
    <property type="evidence" value="ECO:0007669"/>
    <property type="project" value="UniProtKB-KW"/>
</dbReference>
<keyword evidence="4" id="KW-1185">Reference proteome</keyword>
<evidence type="ECO:0000313" key="4">
    <source>
        <dbReference type="Proteomes" id="UP000291838"/>
    </source>
</evidence>
<protein>
    <submittedName>
        <fullName evidence="3">HNH endonuclease</fullName>
    </submittedName>
</protein>
<keyword evidence="3" id="KW-0540">Nuclease</keyword>
<evidence type="ECO:0000256" key="1">
    <source>
        <dbReference type="SAM" id="MobiDB-lite"/>
    </source>
</evidence>
<organism evidence="3 4">
    <name type="scientific">Nocardioides glacieisoli</name>
    <dbReference type="NCBI Taxonomy" id="1168730"/>
    <lineage>
        <taxon>Bacteria</taxon>
        <taxon>Bacillati</taxon>
        <taxon>Actinomycetota</taxon>
        <taxon>Actinomycetes</taxon>
        <taxon>Propionibacteriales</taxon>
        <taxon>Nocardioidaceae</taxon>
        <taxon>Nocardioides</taxon>
    </lineage>
</organism>
<reference evidence="3 4" key="1">
    <citation type="submission" date="2019-01" db="EMBL/GenBank/DDBJ databases">
        <title>Novel species of Nocardioides.</title>
        <authorList>
            <person name="Liu Q."/>
            <person name="Xin Y.-H."/>
        </authorList>
    </citation>
    <scope>NUCLEOTIDE SEQUENCE [LARGE SCALE GENOMIC DNA]</scope>
    <source>
        <strain evidence="3 4">HLT3-15</strain>
    </source>
</reference>